<dbReference type="CDD" id="cd09601">
    <property type="entry name" value="M1_APN-Q_like"/>
    <property type="match status" value="1"/>
</dbReference>
<dbReference type="GO" id="GO:0070006">
    <property type="term" value="F:metalloaminopeptidase activity"/>
    <property type="evidence" value="ECO:0007669"/>
    <property type="project" value="TreeGrafter"/>
</dbReference>
<protein>
    <recommendedName>
        <fullName evidence="13">Peptidase</fullName>
    </recommendedName>
</protein>
<sequence length="347" mass="39406">VQIPLLIVPYFYRIHLKLFVPFDSSLDFGSRNFSFDGSVNMSLLVKRSTRRILLHSKGLSMDSISLMDEFGLGLPVVFSLYPSLEVLDINCSSTLEAERSYYLRIRYKGKIAHDGQSNGFYATSHKENGTLRYAVATHLQPNMARTIFPCLDVPLAKAVFETIVTHPKGVKAVTNSIETNSTSHSQDGQDWVESRFEETLKMSTYIFALCVADYPYRETNHGEVRIRLYIESSKLGDVDHAVSAIPRLLAYYEDFFGIPYPLPKLDIFAVPSMQVAAMENWGLIICRQKHTIFNPTISQDITQSYVVLAHEISHQWFGNLVTMKWWTSLWMNEGFATLMGQIGSEAM</sequence>
<dbReference type="Pfam" id="PF01433">
    <property type="entry name" value="Peptidase_M1"/>
    <property type="match status" value="1"/>
</dbReference>
<dbReference type="SUPFAM" id="SSF63737">
    <property type="entry name" value="Leukotriene A4 hydrolase N-terminal domain"/>
    <property type="match status" value="1"/>
</dbReference>
<keyword evidence="2" id="KW-0645">Protease</keyword>
<dbReference type="PANTHER" id="PTHR11533">
    <property type="entry name" value="PROTEASE M1 ZINC METALLOPROTEASE"/>
    <property type="match status" value="1"/>
</dbReference>
<dbReference type="GO" id="GO:0042277">
    <property type="term" value="F:peptide binding"/>
    <property type="evidence" value="ECO:0007669"/>
    <property type="project" value="TreeGrafter"/>
</dbReference>
<dbReference type="SUPFAM" id="SSF55486">
    <property type="entry name" value="Metalloproteases ('zincins'), catalytic domain"/>
    <property type="match status" value="1"/>
</dbReference>
<comment type="cofactor">
    <cofactor evidence="8">
        <name>Zn(2+)</name>
        <dbReference type="ChEBI" id="CHEBI:29105"/>
    </cofactor>
    <text evidence="8">Binds 1 zinc ion per subunit.</text>
</comment>
<evidence type="ECO:0000256" key="2">
    <source>
        <dbReference type="ARBA" id="ARBA00022670"/>
    </source>
</evidence>
<keyword evidence="6" id="KW-0482">Metalloprotease</keyword>
<feature type="domain" description="Aminopeptidase N-like N-terminal" evidence="10">
    <location>
        <begin position="9"/>
        <end position="206"/>
    </location>
</feature>
<dbReference type="InterPro" id="IPR014782">
    <property type="entry name" value="Peptidase_M1_dom"/>
</dbReference>
<dbReference type="GO" id="GO:0005615">
    <property type="term" value="C:extracellular space"/>
    <property type="evidence" value="ECO:0007669"/>
    <property type="project" value="TreeGrafter"/>
</dbReference>
<dbReference type="GO" id="GO:0006508">
    <property type="term" value="P:proteolysis"/>
    <property type="evidence" value="ECO:0007669"/>
    <property type="project" value="UniProtKB-KW"/>
</dbReference>
<name>A0AAV5UTZ7_9BILA</name>
<dbReference type="GO" id="GO:0005737">
    <property type="term" value="C:cytoplasm"/>
    <property type="evidence" value="ECO:0007669"/>
    <property type="project" value="TreeGrafter"/>
</dbReference>
<feature type="active site" description="Proton acceptor" evidence="7">
    <location>
        <position position="311"/>
    </location>
</feature>
<feature type="binding site" evidence="8">
    <location>
        <position position="310"/>
    </location>
    <ligand>
        <name>Zn(2+)</name>
        <dbReference type="ChEBI" id="CHEBI:29105"/>
        <note>catalytic</note>
    </ligand>
</feature>
<evidence type="ECO:0000256" key="5">
    <source>
        <dbReference type="ARBA" id="ARBA00022833"/>
    </source>
</evidence>
<feature type="non-terminal residue" evidence="11">
    <location>
        <position position="1"/>
    </location>
</feature>
<dbReference type="InterPro" id="IPR045357">
    <property type="entry name" value="Aminopeptidase_N-like_N"/>
</dbReference>
<dbReference type="InterPro" id="IPR050344">
    <property type="entry name" value="Peptidase_M1_aminopeptidases"/>
</dbReference>
<dbReference type="Proteomes" id="UP001432322">
    <property type="component" value="Unassembled WGS sequence"/>
</dbReference>
<dbReference type="PANTHER" id="PTHR11533:SF299">
    <property type="entry name" value="AMINOPEPTIDASE"/>
    <property type="match status" value="1"/>
</dbReference>
<proteinExistence type="inferred from homology"/>
<dbReference type="GO" id="GO:0008270">
    <property type="term" value="F:zinc ion binding"/>
    <property type="evidence" value="ECO:0007669"/>
    <property type="project" value="InterPro"/>
</dbReference>
<dbReference type="PRINTS" id="PR00756">
    <property type="entry name" value="ALADIPTASE"/>
</dbReference>
<comment type="caution">
    <text evidence="11">The sequence shown here is derived from an EMBL/GenBank/DDBJ whole genome shotgun (WGS) entry which is preliminary data.</text>
</comment>
<evidence type="ECO:0000256" key="4">
    <source>
        <dbReference type="ARBA" id="ARBA00022801"/>
    </source>
</evidence>
<comment type="similarity">
    <text evidence="1">Belongs to the peptidase M1 family.</text>
</comment>
<evidence type="ECO:0000256" key="7">
    <source>
        <dbReference type="PIRSR" id="PIRSR634016-1"/>
    </source>
</evidence>
<keyword evidence="5 8" id="KW-0862">Zinc</keyword>
<feature type="domain" description="Peptidase M1 membrane alanine aminopeptidase" evidence="9">
    <location>
        <begin position="244"/>
        <end position="345"/>
    </location>
</feature>
<dbReference type="GO" id="GO:0043171">
    <property type="term" value="P:peptide catabolic process"/>
    <property type="evidence" value="ECO:0007669"/>
    <property type="project" value="TreeGrafter"/>
</dbReference>
<evidence type="ECO:0000256" key="8">
    <source>
        <dbReference type="PIRSR" id="PIRSR634016-3"/>
    </source>
</evidence>
<evidence type="ECO:0000259" key="10">
    <source>
        <dbReference type="Pfam" id="PF17900"/>
    </source>
</evidence>
<evidence type="ECO:0000256" key="1">
    <source>
        <dbReference type="ARBA" id="ARBA00010136"/>
    </source>
</evidence>
<dbReference type="Gene3D" id="2.60.40.1730">
    <property type="entry name" value="tricorn interacting facor f3 domain"/>
    <property type="match status" value="1"/>
</dbReference>
<keyword evidence="4" id="KW-0378">Hydrolase</keyword>
<feature type="binding site" evidence="8">
    <location>
        <position position="333"/>
    </location>
    <ligand>
        <name>Zn(2+)</name>
        <dbReference type="ChEBI" id="CHEBI:29105"/>
        <note>catalytic</note>
    </ligand>
</feature>
<dbReference type="GO" id="GO:0016020">
    <property type="term" value="C:membrane"/>
    <property type="evidence" value="ECO:0007669"/>
    <property type="project" value="TreeGrafter"/>
</dbReference>
<dbReference type="Pfam" id="PF17900">
    <property type="entry name" value="Peptidase_M1_N"/>
    <property type="match status" value="1"/>
</dbReference>
<dbReference type="InterPro" id="IPR001930">
    <property type="entry name" value="Peptidase_M1"/>
</dbReference>
<organism evidence="11 12">
    <name type="scientific">Pristionchus fissidentatus</name>
    <dbReference type="NCBI Taxonomy" id="1538716"/>
    <lineage>
        <taxon>Eukaryota</taxon>
        <taxon>Metazoa</taxon>
        <taxon>Ecdysozoa</taxon>
        <taxon>Nematoda</taxon>
        <taxon>Chromadorea</taxon>
        <taxon>Rhabditida</taxon>
        <taxon>Rhabditina</taxon>
        <taxon>Diplogasteromorpha</taxon>
        <taxon>Diplogasteroidea</taxon>
        <taxon>Neodiplogasteridae</taxon>
        <taxon>Pristionchus</taxon>
    </lineage>
</organism>
<dbReference type="AlphaFoldDB" id="A0AAV5UTZ7"/>
<evidence type="ECO:0000256" key="6">
    <source>
        <dbReference type="ARBA" id="ARBA00023049"/>
    </source>
</evidence>
<dbReference type="InterPro" id="IPR042097">
    <property type="entry name" value="Aminopeptidase_N-like_N_sf"/>
</dbReference>
<evidence type="ECO:0000259" key="9">
    <source>
        <dbReference type="Pfam" id="PF01433"/>
    </source>
</evidence>
<keyword evidence="3 8" id="KW-0479">Metal-binding</keyword>
<evidence type="ECO:0000256" key="3">
    <source>
        <dbReference type="ARBA" id="ARBA00022723"/>
    </source>
</evidence>
<gene>
    <name evidence="11" type="ORF">PFISCL1PPCAC_2012</name>
</gene>
<accession>A0AAV5UTZ7</accession>
<evidence type="ECO:0000313" key="11">
    <source>
        <dbReference type="EMBL" id="GMT10715.1"/>
    </source>
</evidence>
<feature type="non-terminal residue" evidence="11">
    <location>
        <position position="347"/>
    </location>
</feature>
<feature type="binding site" evidence="8">
    <location>
        <position position="314"/>
    </location>
    <ligand>
        <name>Zn(2+)</name>
        <dbReference type="ChEBI" id="CHEBI:29105"/>
        <note>catalytic</note>
    </ligand>
</feature>
<dbReference type="InterPro" id="IPR027268">
    <property type="entry name" value="Peptidase_M4/M1_CTD_sf"/>
</dbReference>
<reference evidence="11" key="1">
    <citation type="submission" date="2023-10" db="EMBL/GenBank/DDBJ databases">
        <title>Genome assembly of Pristionchus species.</title>
        <authorList>
            <person name="Yoshida K."/>
            <person name="Sommer R.J."/>
        </authorList>
    </citation>
    <scope>NUCLEOTIDE SEQUENCE</scope>
    <source>
        <strain evidence="11">RS5133</strain>
    </source>
</reference>
<dbReference type="Gene3D" id="1.10.390.10">
    <property type="entry name" value="Neutral Protease Domain 2"/>
    <property type="match status" value="1"/>
</dbReference>
<keyword evidence="12" id="KW-1185">Reference proteome</keyword>
<dbReference type="InterPro" id="IPR034016">
    <property type="entry name" value="M1_APN-typ"/>
</dbReference>
<evidence type="ECO:0000313" key="12">
    <source>
        <dbReference type="Proteomes" id="UP001432322"/>
    </source>
</evidence>
<evidence type="ECO:0008006" key="13">
    <source>
        <dbReference type="Google" id="ProtNLM"/>
    </source>
</evidence>
<dbReference type="EMBL" id="BTSY01000001">
    <property type="protein sequence ID" value="GMT10715.1"/>
    <property type="molecule type" value="Genomic_DNA"/>
</dbReference>